<evidence type="ECO:0000313" key="2">
    <source>
        <dbReference type="Proteomes" id="UP000671399"/>
    </source>
</evidence>
<evidence type="ECO:0000313" key="1">
    <source>
        <dbReference type="EMBL" id="MBO4161985.1"/>
    </source>
</evidence>
<protein>
    <submittedName>
        <fullName evidence="1">Cold shock domain-containing protein</fullName>
    </submittedName>
</protein>
<sequence>MSDQSLQDTGVVEIWHLEEGWGTIALDHAELTVWVHFSHIVAGPTEYRSLTPGRRVRCHYEVPGQDGYPARAVEVTTL</sequence>
<comment type="caution">
    <text evidence="1">The sequence shown here is derived from an EMBL/GenBank/DDBJ whole genome shotgun (WGS) entry which is preliminary data.</text>
</comment>
<dbReference type="InterPro" id="IPR012340">
    <property type="entry name" value="NA-bd_OB-fold"/>
</dbReference>
<proteinExistence type="predicted"/>
<dbReference type="SUPFAM" id="SSF50249">
    <property type="entry name" value="Nucleic acid-binding proteins"/>
    <property type="match status" value="1"/>
</dbReference>
<gene>
    <name evidence="1" type="ORF">JQN83_14365</name>
</gene>
<keyword evidence="2" id="KW-1185">Reference proteome</keyword>
<dbReference type="Proteomes" id="UP000671399">
    <property type="component" value="Unassembled WGS sequence"/>
</dbReference>
<dbReference type="Gene3D" id="2.40.50.140">
    <property type="entry name" value="Nucleic acid-binding proteins"/>
    <property type="match status" value="1"/>
</dbReference>
<organism evidence="1 2">
    <name type="scientific">Micromonospora antibiotica</name>
    <dbReference type="NCBI Taxonomy" id="2807623"/>
    <lineage>
        <taxon>Bacteria</taxon>
        <taxon>Bacillati</taxon>
        <taxon>Actinomycetota</taxon>
        <taxon>Actinomycetes</taxon>
        <taxon>Micromonosporales</taxon>
        <taxon>Micromonosporaceae</taxon>
        <taxon>Micromonospora</taxon>
    </lineage>
</organism>
<accession>A0ABS3V8P7</accession>
<dbReference type="RefSeq" id="WP_208567634.1">
    <property type="nucleotide sequence ID" value="NZ_JAGFWR010000006.1"/>
</dbReference>
<reference evidence="1 2" key="1">
    <citation type="submission" date="2021-03" db="EMBL/GenBank/DDBJ databases">
        <authorList>
            <person name="Lee D.-H."/>
        </authorList>
    </citation>
    <scope>NUCLEOTIDE SEQUENCE [LARGE SCALE GENOMIC DNA]</scope>
    <source>
        <strain evidence="1 2">MMS20-R2-23</strain>
    </source>
</reference>
<name>A0ABS3V8P7_9ACTN</name>
<dbReference type="EMBL" id="JAGFWR010000006">
    <property type="protein sequence ID" value="MBO4161985.1"/>
    <property type="molecule type" value="Genomic_DNA"/>
</dbReference>